<evidence type="ECO:0000313" key="1">
    <source>
        <dbReference type="EMBL" id="KAI4455723.1"/>
    </source>
</evidence>
<comment type="caution">
    <text evidence="1">The sequence shown here is derived from an EMBL/GenBank/DDBJ whole genome shotgun (WGS) entry which is preliminary data.</text>
</comment>
<name>A0ACB9SKS6_HOLOL</name>
<accession>A0ACB9SKS6</accession>
<organism evidence="1 2">
    <name type="scientific">Holotrichia oblita</name>
    <name type="common">Chafer beetle</name>
    <dbReference type="NCBI Taxonomy" id="644536"/>
    <lineage>
        <taxon>Eukaryota</taxon>
        <taxon>Metazoa</taxon>
        <taxon>Ecdysozoa</taxon>
        <taxon>Arthropoda</taxon>
        <taxon>Hexapoda</taxon>
        <taxon>Insecta</taxon>
        <taxon>Pterygota</taxon>
        <taxon>Neoptera</taxon>
        <taxon>Endopterygota</taxon>
        <taxon>Coleoptera</taxon>
        <taxon>Polyphaga</taxon>
        <taxon>Scarabaeiformia</taxon>
        <taxon>Scarabaeidae</taxon>
        <taxon>Melolonthinae</taxon>
        <taxon>Holotrichia</taxon>
    </lineage>
</organism>
<dbReference type="EMBL" id="CM043023">
    <property type="protein sequence ID" value="KAI4455723.1"/>
    <property type="molecule type" value="Genomic_DNA"/>
</dbReference>
<protein>
    <submittedName>
        <fullName evidence="1">Uncharacterized protein</fullName>
    </submittedName>
</protein>
<evidence type="ECO:0000313" key="2">
    <source>
        <dbReference type="Proteomes" id="UP001056778"/>
    </source>
</evidence>
<sequence>MEKYGYGLSRKNTLTLVGDYIRENRIPTPFRNGVPGEDWWLGFKATPQFVSKETSIKNTINELQLENKLNNIWNLDETAFCSDPSRTKTIGAKGFAATRTSAGSGKENTTVLLACSAAGSKVPPLFIFRGKNVWTEWISPKGSGFPDTTYAATTNGWMETNVFNNYFQKSFLKVANPSPTNPVLLIYDGHATHINLQLIELAQSNNVTIILLPPHSSHLLQPLDLAKPPGTKNSKKKLAQTIGELWLSLKPEIIQNGFRKAGIAPFNRGVISKDKYDPLSWKRWENELKTRQELQIPSQTESSNEPSTTTILSIPSTSGIDADALENTERTSLTTAVVEFEQLLVKTLQSEPLQKKPRKKIADGALVITSDEAAQIIRDKQVNQRQNKKNTPDVRYESDREEESEEMTLEESGDEDIDSLIARNVQEEKGEKNFANRTVEEGDWVLVQYPTKKSLRYYVGQVERIRERSIMTVQFLRVNRKNKNPKITVFHYPEQVDVDDIVETSIICRLPEPTTGRRGEKLFSVTFSNYNLE</sequence>
<proteinExistence type="predicted"/>
<gene>
    <name evidence="1" type="ORF">MML48_9g00008282</name>
</gene>
<dbReference type="Proteomes" id="UP001056778">
    <property type="component" value="Chromosome 9"/>
</dbReference>
<keyword evidence="2" id="KW-1185">Reference proteome</keyword>
<reference evidence="1" key="1">
    <citation type="submission" date="2022-04" db="EMBL/GenBank/DDBJ databases">
        <title>Chromosome-scale genome assembly of Holotrichia oblita Faldermann.</title>
        <authorList>
            <person name="Rongchong L."/>
        </authorList>
    </citation>
    <scope>NUCLEOTIDE SEQUENCE</scope>
    <source>
        <strain evidence="1">81SQS9</strain>
    </source>
</reference>